<gene>
    <name evidence="2" type="ORF">SAMN05660865_00484</name>
</gene>
<dbReference type="OrthoDB" id="1954249at2"/>
<evidence type="ECO:0000313" key="2">
    <source>
        <dbReference type="EMBL" id="SEF55111.1"/>
    </source>
</evidence>
<organism evidence="2 3">
    <name type="scientific">Caloramator fervidus</name>
    <dbReference type="NCBI Taxonomy" id="29344"/>
    <lineage>
        <taxon>Bacteria</taxon>
        <taxon>Bacillati</taxon>
        <taxon>Bacillota</taxon>
        <taxon>Clostridia</taxon>
        <taxon>Eubacteriales</taxon>
        <taxon>Clostridiaceae</taxon>
        <taxon>Caloramator</taxon>
    </lineage>
</organism>
<name>A0A1H5SZ39_9CLOT</name>
<dbReference type="RefSeq" id="WP_103895495.1">
    <property type="nucleotide sequence ID" value="NZ_FNUK01000004.1"/>
</dbReference>
<evidence type="ECO:0000313" key="3">
    <source>
        <dbReference type="Proteomes" id="UP000242850"/>
    </source>
</evidence>
<dbReference type="Proteomes" id="UP000242850">
    <property type="component" value="Unassembled WGS sequence"/>
</dbReference>
<accession>A0A1H5SZ39</accession>
<keyword evidence="3" id="KW-1185">Reference proteome</keyword>
<dbReference type="InterPro" id="IPR011990">
    <property type="entry name" value="TPR-like_helical_dom_sf"/>
</dbReference>
<proteinExistence type="predicted"/>
<keyword evidence="1" id="KW-1133">Transmembrane helix</keyword>
<feature type="transmembrane region" description="Helical" evidence="1">
    <location>
        <begin position="30"/>
        <end position="49"/>
    </location>
</feature>
<evidence type="ECO:0008006" key="4">
    <source>
        <dbReference type="Google" id="ProtNLM"/>
    </source>
</evidence>
<dbReference type="SUPFAM" id="SSF48452">
    <property type="entry name" value="TPR-like"/>
    <property type="match status" value="1"/>
</dbReference>
<reference evidence="3" key="1">
    <citation type="submission" date="2016-10" db="EMBL/GenBank/DDBJ databases">
        <authorList>
            <person name="Varghese N."/>
            <person name="Submissions S."/>
        </authorList>
    </citation>
    <scope>NUCLEOTIDE SEQUENCE [LARGE SCALE GENOMIC DNA]</scope>
    <source>
        <strain evidence="3">DSM 5463</strain>
    </source>
</reference>
<protein>
    <recommendedName>
        <fullName evidence="4">Tetratricopeptide repeat-containing protein</fullName>
    </recommendedName>
</protein>
<evidence type="ECO:0000256" key="1">
    <source>
        <dbReference type="SAM" id="Phobius"/>
    </source>
</evidence>
<keyword evidence="1" id="KW-0472">Membrane</keyword>
<dbReference type="EMBL" id="FNUK01000004">
    <property type="protein sequence ID" value="SEF55111.1"/>
    <property type="molecule type" value="Genomic_DNA"/>
</dbReference>
<dbReference type="AlphaFoldDB" id="A0A1H5SZ39"/>
<keyword evidence="1" id="KW-0812">Transmembrane</keyword>
<feature type="transmembrane region" description="Helical" evidence="1">
    <location>
        <begin position="7"/>
        <end position="24"/>
    </location>
</feature>
<sequence>MIDKKGLKSMLIFFSIIILLLIFSNQLNFLPYNIRSVILILFILIFVFYESTRPIKDLKDINRVYQRKSLFSKKKALETLKEGLKLENLNYNERLLLHIKIAVEYYNMKDYANAYKSFKKVVEEILKNDNLKIEEKFLIKLIGTYILNDKKEEAKKIYYRLLSLGRCEKSKLVEDMIKS</sequence>
<dbReference type="Gene3D" id="1.25.40.10">
    <property type="entry name" value="Tetratricopeptide repeat domain"/>
    <property type="match status" value="1"/>
</dbReference>